<gene>
    <name evidence="1" type="ORF">K503DRAFT_870531</name>
</gene>
<dbReference type="InParanoid" id="A0A1B7MGF8"/>
<proteinExistence type="predicted"/>
<dbReference type="STRING" id="1314800.A0A1B7MGF8"/>
<evidence type="ECO:0000313" key="1">
    <source>
        <dbReference type="EMBL" id="OAX31678.1"/>
    </source>
</evidence>
<sequence length="164" mass="18820">MVRPRDYTELLHNSTAVIFLRELERCKHEAEDHKSRIATKWQRTATDALNQARSLAHYRDNTNVAIRESMDTADCFNPTTAEDDDEDDMPVIHPVVDGRKKDVNRTLKYTCWSHLPQTQYLNYEAISSVFLNRAGKGSFHFPVHQSQNLTAHPNPTSGGQRLDL</sequence>
<accession>A0A1B7MGF8</accession>
<reference evidence="1 2" key="1">
    <citation type="submission" date="2016-06" db="EMBL/GenBank/DDBJ databases">
        <title>Comparative genomics of the ectomycorrhizal sister species Rhizopogon vinicolor and Rhizopogon vesiculosus (Basidiomycota: Boletales) reveals a divergence of the mating type B locus.</title>
        <authorList>
            <consortium name="DOE Joint Genome Institute"/>
            <person name="Mujic A.B."/>
            <person name="Kuo A."/>
            <person name="Tritt A."/>
            <person name="Lipzen A."/>
            <person name="Chen C."/>
            <person name="Johnson J."/>
            <person name="Sharma A."/>
            <person name="Barry K."/>
            <person name="Grigoriev I.V."/>
            <person name="Spatafora J.W."/>
        </authorList>
    </citation>
    <scope>NUCLEOTIDE SEQUENCE [LARGE SCALE GENOMIC DNA]</scope>
    <source>
        <strain evidence="1 2">AM-OR11-026</strain>
    </source>
</reference>
<dbReference type="Proteomes" id="UP000092154">
    <property type="component" value="Unassembled WGS sequence"/>
</dbReference>
<dbReference type="OrthoDB" id="10252235at2759"/>
<evidence type="ECO:0000313" key="2">
    <source>
        <dbReference type="Proteomes" id="UP000092154"/>
    </source>
</evidence>
<name>A0A1B7MGF8_9AGAM</name>
<dbReference type="AlphaFoldDB" id="A0A1B7MGF8"/>
<organism evidence="1 2">
    <name type="scientific">Rhizopogon vinicolor AM-OR11-026</name>
    <dbReference type="NCBI Taxonomy" id="1314800"/>
    <lineage>
        <taxon>Eukaryota</taxon>
        <taxon>Fungi</taxon>
        <taxon>Dikarya</taxon>
        <taxon>Basidiomycota</taxon>
        <taxon>Agaricomycotina</taxon>
        <taxon>Agaricomycetes</taxon>
        <taxon>Agaricomycetidae</taxon>
        <taxon>Boletales</taxon>
        <taxon>Suillineae</taxon>
        <taxon>Rhizopogonaceae</taxon>
        <taxon>Rhizopogon</taxon>
    </lineage>
</organism>
<keyword evidence="2" id="KW-1185">Reference proteome</keyword>
<protein>
    <submittedName>
        <fullName evidence="1">Uncharacterized protein</fullName>
    </submittedName>
</protein>
<dbReference type="EMBL" id="KV449292">
    <property type="protein sequence ID" value="OAX31678.1"/>
    <property type="molecule type" value="Genomic_DNA"/>
</dbReference>